<dbReference type="GO" id="GO:0030422">
    <property type="term" value="P:siRNA processing"/>
    <property type="evidence" value="ECO:0007669"/>
    <property type="project" value="TreeGrafter"/>
</dbReference>
<dbReference type="AlphaFoldDB" id="A0A3M6YA34"/>
<dbReference type="Proteomes" id="UP000282582">
    <property type="component" value="Unassembled WGS sequence"/>
</dbReference>
<protein>
    <recommendedName>
        <fullName evidence="1">RNA-dependent RNA polymerase</fullName>
        <ecNumber evidence="1">2.7.7.48</ecNumber>
    </recommendedName>
</protein>
<evidence type="ECO:0000259" key="3">
    <source>
        <dbReference type="Pfam" id="PF25358"/>
    </source>
</evidence>
<proteinExistence type="inferred from homology"/>
<feature type="domain" description="RdRP-like PH" evidence="3">
    <location>
        <begin position="135"/>
        <end position="305"/>
    </location>
</feature>
<evidence type="ECO:0000313" key="5">
    <source>
        <dbReference type="Proteomes" id="UP000282582"/>
    </source>
</evidence>
<name>A0A3M6YA34_HORWE</name>
<evidence type="ECO:0000259" key="2">
    <source>
        <dbReference type="Pfam" id="PF05183"/>
    </source>
</evidence>
<dbReference type="VEuPathDB" id="FungiDB:BTJ68_01288"/>
<feature type="domain" description="RDRP core" evidence="2">
    <location>
        <begin position="489"/>
        <end position="918"/>
    </location>
</feature>
<dbReference type="EC" id="2.7.7.48" evidence="1"/>
<keyword evidence="1" id="KW-0694">RNA-binding</keyword>
<evidence type="ECO:0000313" key="4">
    <source>
        <dbReference type="EMBL" id="RMX99812.1"/>
    </source>
</evidence>
<keyword evidence="1" id="KW-0696">RNA-directed RNA polymerase</keyword>
<accession>A0A3M6YA34</accession>
<dbReference type="Pfam" id="PF05183">
    <property type="entry name" value="RdRP"/>
    <property type="match status" value="1"/>
</dbReference>
<dbReference type="GO" id="GO:0003968">
    <property type="term" value="F:RNA-directed RNA polymerase activity"/>
    <property type="evidence" value="ECO:0007669"/>
    <property type="project" value="UniProtKB-KW"/>
</dbReference>
<organism evidence="4 5">
    <name type="scientific">Hortaea werneckii</name>
    <name type="common">Black yeast</name>
    <name type="synonym">Cladosporium werneckii</name>
    <dbReference type="NCBI Taxonomy" id="91943"/>
    <lineage>
        <taxon>Eukaryota</taxon>
        <taxon>Fungi</taxon>
        <taxon>Dikarya</taxon>
        <taxon>Ascomycota</taxon>
        <taxon>Pezizomycotina</taxon>
        <taxon>Dothideomycetes</taxon>
        <taxon>Dothideomycetidae</taxon>
        <taxon>Mycosphaerellales</taxon>
        <taxon>Teratosphaeriaceae</taxon>
        <taxon>Hortaea</taxon>
    </lineage>
</organism>
<dbReference type="GO" id="GO:0031380">
    <property type="term" value="C:nuclear RNA-directed RNA polymerase complex"/>
    <property type="evidence" value="ECO:0007669"/>
    <property type="project" value="TreeGrafter"/>
</dbReference>
<keyword evidence="1" id="KW-0808">Transferase</keyword>
<comment type="catalytic activity">
    <reaction evidence="1">
        <text>RNA(n) + a ribonucleoside 5'-triphosphate = RNA(n+1) + diphosphate</text>
        <dbReference type="Rhea" id="RHEA:21248"/>
        <dbReference type="Rhea" id="RHEA-COMP:14527"/>
        <dbReference type="Rhea" id="RHEA-COMP:17342"/>
        <dbReference type="ChEBI" id="CHEBI:33019"/>
        <dbReference type="ChEBI" id="CHEBI:61557"/>
        <dbReference type="ChEBI" id="CHEBI:140395"/>
        <dbReference type="EC" id="2.7.7.48"/>
    </reaction>
</comment>
<reference evidence="4 5" key="1">
    <citation type="journal article" date="2018" name="BMC Genomics">
        <title>Genomic evidence for intraspecific hybridization in a clonal and extremely halotolerant yeast.</title>
        <authorList>
            <person name="Gostincar C."/>
            <person name="Stajich J.E."/>
            <person name="Zupancic J."/>
            <person name="Zalar P."/>
            <person name="Gunde-Cimerman N."/>
        </authorList>
    </citation>
    <scope>NUCLEOTIDE SEQUENCE [LARGE SCALE GENOMIC DNA]</scope>
    <source>
        <strain evidence="4 5">EXF-6654</strain>
    </source>
</reference>
<dbReference type="PANTHER" id="PTHR23079">
    <property type="entry name" value="RNA-DEPENDENT RNA POLYMERASE"/>
    <property type="match status" value="1"/>
</dbReference>
<gene>
    <name evidence="4" type="ORF">D0868_09349</name>
</gene>
<dbReference type="InterPro" id="IPR057503">
    <property type="entry name" value="PH_RdRP"/>
</dbReference>
<dbReference type="GO" id="GO:0003723">
    <property type="term" value="F:RNA binding"/>
    <property type="evidence" value="ECO:0007669"/>
    <property type="project" value="UniProtKB-KW"/>
</dbReference>
<dbReference type="InterPro" id="IPR007855">
    <property type="entry name" value="RDRP"/>
</dbReference>
<comment type="caution">
    <text evidence="4">The sequence shown here is derived from an EMBL/GenBank/DDBJ whole genome shotgun (WGS) entry which is preliminary data.</text>
</comment>
<dbReference type="PANTHER" id="PTHR23079:SF17">
    <property type="entry name" value="RNA-DEPENDENT RNA POLYMERASE"/>
    <property type="match status" value="1"/>
</dbReference>
<evidence type="ECO:0000256" key="1">
    <source>
        <dbReference type="RuleBase" id="RU363098"/>
    </source>
</evidence>
<dbReference type="Pfam" id="PF25358">
    <property type="entry name" value="PH_fung_RdRP"/>
    <property type="match status" value="1"/>
</dbReference>
<comment type="similarity">
    <text evidence="1">Belongs to the RdRP family.</text>
</comment>
<sequence length="1139" mass="128825">MDIFVRYVPPQATNRQLERVFKAPLEECGITVFRVEKFEGKQCAKLTVLDIGAGRVFLERFGVPQGSKLRVRAKRLKLNGQYLLCSPSRKPSSDFSLKSLELEAKQQQQQQQQQQADTVVVLGNANSAQNDKITRFDIGYVQCGTWDYSDTGLAFVSRWGSSMSGSITIGEREVALLLGTPGLDQKRIDFDFYSCENIVIGSFLYATLSFTLRFAPKFYQVSSILDDLSADMTALLLGPAAARAKCGKKSRLLNMDDFHANVASTCFVYRVQLTDSSMLNKVRSLIGKNPRKPPIFTMNTDVLYPSAALGRSKERLDIELRDPHRFGDKDFKLRFQIDRLAKNGFQSPHQMLELLPKISQLEAKYGLNATLYALKQFSKQAPYPGPETEAFEVSLQSHEQLLERYAERYNPLSPDNPYELAKRHAHVTLVHRIVVTPVGTYLEGPEPEPTNRVLRKHHGHSDHFARIMFQDEGGGRVRYDPRANQDLELWERVMEVYGTQSLMKPTALQIRFQGVKGMVSLDSRLQGPQLRLRSNMKKFESSSSWGLEICGAAFRPLPMVLNRQLIKILEDLKIPTQVFLDLQKETIEKLRCMTDSAINTATLLEGIESTKATKVPSLINLLHEVGLDYRQDYFLYRIVEMAFVKQLREMKYRGRIPIEQGFTLYGIMDETGFLQEGQVYVATQAGPNGGRDDRPRERIIVTRSPAMHPGDVQIVDAVAVPHDSPLKRLSNVIVFSQHGDGDLPSQLSGGDLDGDLYNVIFDRRLIPEITYYAADYARVKPVELNRPVNTQDMSDFFVKFMETDQLGMLCNVHMQIADQKDAGTFSPECLKLADMASTAVDYSKTGIGVNIREVPKHDRCRPDFMAPSPRVFVSGQGYMDFEDEGYADDDAFAGMDLEKKPYRYYESQKALGHLFRAIDERGLIHSVQREHKVLMGSEKTPVTERLLDRLFTYMKQSAKSWSLLWEHHVDIARDIKLGYEESVADLAYQFEPTARSPLSEHEVFAGSILGRQGGQQGKSLREMSNSMRERFETVVEYATARMTHGDVAVQEAGDLDNLPDQAGREREFEALPRAIACLYVAVTEKGYSDRQMGEMKSFGYVAAGVALREMLRFRITTIGSHVLPRVTEGPGTELVLYRN</sequence>
<dbReference type="InterPro" id="IPR057596">
    <property type="entry name" value="RDRP_core"/>
</dbReference>
<dbReference type="EMBL" id="QWIK01000886">
    <property type="protein sequence ID" value="RMX99812.1"/>
    <property type="molecule type" value="Genomic_DNA"/>
</dbReference>
<keyword evidence="1" id="KW-0548">Nucleotidyltransferase</keyword>